<proteinExistence type="predicted"/>
<keyword evidence="1" id="KW-0812">Transmembrane</keyword>
<accession>A0A914E4N6</accession>
<feature type="transmembrane region" description="Helical" evidence="1">
    <location>
        <begin position="90"/>
        <end position="111"/>
    </location>
</feature>
<keyword evidence="1" id="KW-1133">Transmembrane helix</keyword>
<feature type="transmembrane region" description="Helical" evidence="1">
    <location>
        <begin position="12"/>
        <end position="32"/>
    </location>
</feature>
<dbReference type="WBParaSite" id="ACRNAN_scaffold5369.g29853.t1">
    <property type="protein sequence ID" value="ACRNAN_scaffold5369.g29853.t1"/>
    <property type="gene ID" value="ACRNAN_scaffold5369.g29853"/>
</dbReference>
<evidence type="ECO:0000313" key="2">
    <source>
        <dbReference type="Proteomes" id="UP000887540"/>
    </source>
</evidence>
<name>A0A914E4N6_9BILA</name>
<dbReference type="AlphaFoldDB" id="A0A914E4N6"/>
<evidence type="ECO:0000313" key="3">
    <source>
        <dbReference type="WBParaSite" id="ACRNAN_scaffold5369.g29853.t1"/>
    </source>
</evidence>
<sequence length="115" mass="13291">MRAYSEGMPGATAVVLVNWTILGIVMFIPFMIRPMEYYGKTTTTIEVMLEEKSILGQSEMQISYILDRIIMKLERADYAKYILVPIKSSIFSVKAMLFVIMFGIDIFAAYWKKIR</sequence>
<organism evidence="2 3">
    <name type="scientific">Acrobeloides nanus</name>
    <dbReference type="NCBI Taxonomy" id="290746"/>
    <lineage>
        <taxon>Eukaryota</taxon>
        <taxon>Metazoa</taxon>
        <taxon>Ecdysozoa</taxon>
        <taxon>Nematoda</taxon>
        <taxon>Chromadorea</taxon>
        <taxon>Rhabditida</taxon>
        <taxon>Tylenchina</taxon>
        <taxon>Cephalobomorpha</taxon>
        <taxon>Cephaloboidea</taxon>
        <taxon>Cephalobidae</taxon>
        <taxon>Acrobeloides</taxon>
    </lineage>
</organism>
<reference evidence="3" key="1">
    <citation type="submission" date="2022-11" db="UniProtKB">
        <authorList>
            <consortium name="WormBaseParasite"/>
        </authorList>
    </citation>
    <scope>IDENTIFICATION</scope>
</reference>
<protein>
    <submittedName>
        <fullName evidence="3">Uncharacterized protein</fullName>
    </submittedName>
</protein>
<keyword evidence="2" id="KW-1185">Reference proteome</keyword>
<dbReference type="Proteomes" id="UP000887540">
    <property type="component" value="Unplaced"/>
</dbReference>
<keyword evidence="1" id="KW-0472">Membrane</keyword>
<evidence type="ECO:0000256" key="1">
    <source>
        <dbReference type="SAM" id="Phobius"/>
    </source>
</evidence>